<keyword evidence="4" id="KW-1185">Reference proteome</keyword>
<dbReference type="GO" id="GO:0004252">
    <property type="term" value="F:serine-type endopeptidase activity"/>
    <property type="evidence" value="ECO:0007669"/>
    <property type="project" value="InterPro"/>
</dbReference>
<dbReference type="PANTHER" id="PTHR43019:SF23">
    <property type="entry name" value="PROTEASE DO-LIKE 5, CHLOROPLASTIC"/>
    <property type="match status" value="1"/>
</dbReference>
<dbReference type="PRINTS" id="PR00834">
    <property type="entry name" value="PROTEASES2C"/>
</dbReference>
<gene>
    <name evidence="3" type="ORF">E4Z66_09120</name>
</gene>
<dbReference type="Gene3D" id="2.40.10.10">
    <property type="entry name" value="Trypsin-like serine proteases"/>
    <property type="match status" value="2"/>
</dbReference>
<comment type="caution">
    <text evidence="3">The sequence shown here is derived from an EMBL/GenBank/DDBJ whole genome shotgun (WGS) entry which is preliminary data.</text>
</comment>
<dbReference type="Proteomes" id="UP000306602">
    <property type="component" value="Unassembled WGS sequence"/>
</dbReference>
<dbReference type="InterPro" id="IPR009003">
    <property type="entry name" value="Peptidase_S1_PA"/>
</dbReference>
<evidence type="ECO:0000313" key="4">
    <source>
        <dbReference type="Proteomes" id="UP000306602"/>
    </source>
</evidence>
<keyword evidence="2" id="KW-0732">Signal</keyword>
<dbReference type="RefSeq" id="WP_136462684.1">
    <property type="nucleotide sequence ID" value="NZ_SRKY01000002.1"/>
</dbReference>
<evidence type="ECO:0000256" key="1">
    <source>
        <dbReference type="SAM" id="MobiDB-lite"/>
    </source>
</evidence>
<dbReference type="GO" id="GO:0006508">
    <property type="term" value="P:proteolysis"/>
    <property type="evidence" value="ECO:0007669"/>
    <property type="project" value="UniProtKB-KW"/>
</dbReference>
<dbReference type="InterPro" id="IPR001940">
    <property type="entry name" value="Peptidase_S1C"/>
</dbReference>
<feature type="chain" id="PRO_5020302395" evidence="2">
    <location>
        <begin position="24"/>
        <end position="476"/>
    </location>
</feature>
<dbReference type="InterPro" id="IPR043504">
    <property type="entry name" value="Peptidase_S1_PA_chymotrypsin"/>
</dbReference>
<keyword evidence="3" id="KW-0378">Hydrolase</keyword>
<dbReference type="AlphaFoldDB" id="A0A4S4NCD2"/>
<sequence>MKSFFAACLIAFSLLLAPLTARAQDYEALFRDFDARALTATDKRFLQTALAFEGHYNGLLDGAWGKISRQAMSRYSWAEYGTETENWHMATLAWSFAQRVKQDGWQMKHLPGLNVSLLWPQNAYFTDAPSENFYNYRHANSSLSISFGIHSKYTAQSIHDYTIDTHQAAGRPYSVRKSNLAVSSSTKRDGSTLYARSDFINGSWSTIMLFAAQQDASILNAVAASLTPGHAAPLRIDTEGKLADTITKAIAFLESDEQEPRPTTRAAPPPEHDNHGSSGTGFIVSGNGHVLTNEHVVAGCTRITIDGAPATLQGTSRDFDLALLQATSVSGKQAAIFAAQSAKLNSDVTAVGFPYAGLLGGLNVTRGSVSSLKGLGGDATTMQITAPVQSGNSGGPLLSPDGEVVGVVVSKLDATKVADAMGDVPQNVNFAIRGEIARLFLAQNGVDPTLSLTDTPLPPEALAQKAQSFTVFVECR</sequence>
<dbReference type="PANTHER" id="PTHR43019">
    <property type="entry name" value="SERINE ENDOPROTEASE DEGS"/>
    <property type="match status" value="1"/>
</dbReference>
<keyword evidence="3" id="KW-0645">Protease</keyword>
<reference evidence="3 4" key="1">
    <citation type="submission" date="2019-04" db="EMBL/GenBank/DDBJ databases">
        <title>Shimia ponticola sp. nov., isolated from seawater.</title>
        <authorList>
            <person name="Kim Y.-O."/>
            <person name="Yoon J.-H."/>
        </authorList>
    </citation>
    <scope>NUCLEOTIDE SEQUENCE [LARGE SCALE GENOMIC DNA]</scope>
    <source>
        <strain evidence="3 4">MYP11</strain>
    </source>
</reference>
<dbReference type="SUPFAM" id="SSF50494">
    <property type="entry name" value="Trypsin-like serine proteases"/>
    <property type="match status" value="1"/>
</dbReference>
<feature type="region of interest" description="Disordered" evidence="1">
    <location>
        <begin position="253"/>
        <end position="281"/>
    </location>
</feature>
<organism evidence="3 4">
    <name type="scientific">Aliishimia ponticola</name>
    <dbReference type="NCBI Taxonomy" id="2499833"/>
    <lineage>
        <taxon>Bacteria</taxon>
        <taxon>Pseudomonadati</taxon>
        <taxon>Pseudomonadota</taxon>
        <taxon>Alphaproteobacteria</taxon>
        <taxon>Rhodobacterales</taxon>
        <taxon>Paracoccaceae</taxon>
        <taxon>Aliishimia</taxon>
    </lineage>
</organism>
<dbReference type="Pfam" id="PF13365">
    <property type="entry name" value="Trypsin_2"/>
    <property type="match status" value="1"/>
</dbReference>
<feature type="signal peptide" evidence="2">
    <location>
        <begin position="1"/>
        <end position="23"/>
    </location>
</feature>
<protein>
    <submittedName>
        <fullName evidence="3">Serine protease</fullName>
    </submittedName>
</protein>
<dbReference type="EMBL" id="SRKY01000002">
    <property type="protein sequence ID" value="THH37086.1"/>
    <property type="molecule type" value="Genomic_DNA"/>
</dbReference>
<name>A0A4S4NCD2_9RHOB</name>
<proteinExistence type="predicted"/>
<accession>A0A4S4NCD2</accession>
<dbReference type="OrthoDB" id="1522627at2"/>
<evidence type="ECO:0000256" key="2">
    <source>
        <dbReference type="SAM" id="SignalP"/>
    </source>
</evidence>
<evidence type="ECO:0000313" key="3">
    <source>
        <dbReference type="EMBL" id="THH37086.1"/>
    </source>
</evidence>